<protein>
    <recommendedName>
        <fullName evidence="3">SRPBCC family protein</fullName>
    </recommendedName>
</protein>
<proteinExistence type="predicted"/>
<dbReference type="EMBL" id="STGW01000013">
    <property type="protein sequence ID" value="THV09449.1"/>
    <property type="molecule type" value="Genomic_DNA"/>
</dbReference>
<organism evidence="1 2">
    <name type="scientific">Nocardioides caeni</name>
    <dbReference type="NCBI Taxonomy" id="574700"/>
    <lineage>
        <taxon>Bacteria</taxon>
        <taxon>Bacillati</taxon>
        <taxon>Actinomycetota</taxon>
        <taxon>Actinomycetes</taxon>
        <taxon>Propionibacteriales</taxon>
        <taxon>Nocardioidaceae</taxon>
        <taxon>Nocardioides</taxon>
    </lineage>
</organism>
<accession>A0A4S8N3H3</accession>
<evidence type="ECO:0000313" key="1">
    <source>
        <dbReference type="EMBL" id="THV09449.1"/>
    </source>
</evidence>
<name>A0A4S8N3H3_9ACTN</name>
<comment type="caution">
    <text evidence="1">The sequence shown here is derived from an EMBL/GenBank/DDBJ whole genome shotgun (WGS) entry which is preliminary data.</text>
</comment>
<evidence type="ECO:0000313" key="2">
    <source>
        <dbReference type="Proteomes" id="UP000307087"/>
    </source>
</evidence>
<dbReference type="OrthoDB" id="4724112at2"/>
<evidence type="ECO:0008006" key="3">
    <source>
        <dbReference type="Google" id="ProtNLM"/>
    </source>
</evidence>
<dbReference type="InterPro" id="IPR023393">
    <property type="entry name" value="START-like_dom_sf"/>
</dbReference>
<sequence>MSATARARVHVDLPADELRAFVRDPHAALPVITGFGDFVHHRDAPAAGRQEWDVIYHVGALQLGGRVEIDTSRHDGIDWRSLRGTRHTFSLTVTEDQGQIEGEDDGESQGGSVLSLEMRLSLSGLLMARIAERTGAGIMRRHLEAAAEQLRHHAEWCR</sequence>
<dbReference type="SUPFAM" id="SSF55961">
    <property type="entry name" value="Bet v1-like"/>
    <property type="match status" value="1"/>
</dbReference>
<keyword evidence="2" id="KW-1185">Reference proteome</keyword>
<gene>
    <name evidence="1" type="ORF">E9934_16065</name>
</gene>
<dbReference type="Gene3D" id="3.30.530.20">
    <property type="match status" value="1"/>
</dbReference>
<dbReference type="AlphaFoldDB" id="A0A4S8N3H3"/>
<dbReference type="RefSeq" id="WP_136563912.1">
    <property type="nucleotide sequence ID" value="NZ_BAABLS010000009.1"/>
</dbReference>
<dbReference type="Proteomes" id="UP000307087">
    <property type="component" value="Unassembled WGS sequence"/>
</dbReference>
<reference evidence="1 2" key="1">
    <citation type="journal article" date="2009" name="Int. J. Syst. Evol. Microbiol.">
        <title>Nocardioides caeni sp. nov., isolated from wastewater.</title>
        <authorList>
            <person name="Yoon J.H."/>
            <person name="Kang S.J."/>
            <person name="Park S."/>
            <person name="Kim W."/>
            <person name="Oh T.K."/>
        </authorList>
    </citation>
    <scope>NUCLEOTIDE SEQUENCE [LARGE SCALE GENOMIC DNA]</scope>
    <source>
        <strain evidence="1 2">DSM 23134</strain>
    </source>
</reference>